<dbReference type="InterPro" id="IPR035994">
    <property type="entry name" value="Nucleoside_phosphorylase_sf"/>
</dbReference>
<protein>
    <recommendedName>
        <fullName evidence="5">Nucleoside phosphorylase domain-containing protein</fullName>
    </recommendedName>
</protein>
<feature type="transmembrane region" description="Helical" evidence="2">
    <location>
        <begin position="6"/>
        <end position="26"/>
    </location>
</feature>
<sequence>MADPLSVSSAVIGIAAIGFVVAKGLYQIADRIGSAGQEVRIYAQEIQAFSRLLEKVRSVLLEPAIASLGEFDLIEDVLNLCDRVLAPLNRLQDNLKSLLVTTSKDGPSKLRRLGARIQWVFSHKEKLLFYRGALRAQHRILDTILILLNLHAKNASNDAQNNYILQVSLENSMAIVVNCFSQSATTAPRLTFENQQRIDFPLTKRESFESDGLESHLGGSLSPSQTPTTGPLSFRSYASSSTSDDLSSIDDSVEQVIIETLGPDSESNESQLTEDMKLVSSRVLVLASDVLHASEQEARTTNSFNSDTEHLIALICESPFDLAVLKAMIDVSQGRITGPSLEDDNTYELGLIADHKVLILCLHTGYLDGEGAAAAVMRMFQSFPSIRVGIMVGVGGGVPSAKNDIRRRDVVVGMSRSHGTASHLHFDFDNHATDPKKTSVVRLPTAIATAIAALEAECILGFRRILAILDETLPKYPALQERFRYAWSRTDFMFEAEYDCQGQSCAQCDLTRTLNRAERPSEDPVVHFGSIASCAQVLRDPHKRDELGKAYNILCFETNRSELRASFPLLVVRGIEGYCDTHHSPVWKAGAMATAAAWTKELLQTMPLPRA</sequence>
<name>A0A0F8U3D6_9EURO</name>
<organism evidence="3 4">
    <name type="scientific">Aspergillus ochraceoroseus</name>
    <dbReference type="NCBI Taxonomy" id="138278"/>
    <lineage>
        <taxon>Eukaryota</taxon>
        <taxon>Fungi</taxon>
        <taxon>Dikarya</taxon>
        <taxon>Ascomycota</taxon>
        <taxon>Pezizomycotina</taxon>
        <taxon>Eurotiomycetes</taxon>
        <taxon>Eurotiomycetidae</taxon>
        <taxon>Eurotiales</taxon>
        <taxon>Aspergillaceae</taxon>
        <taxon>Aspergillus</taxon>
        <taxon>Aspergillus subgen. Nidulantes</taxon>
    </lineage>
</organism>
<dbReference type="PANTHER" id="PTHR46082">
    <property type="entry name" value="ATP/GTP-BINDING PROTEIN-RELATED"/>
    <property type="match status" value="1"/>
</dbReference>
<accession>A0A0F8U3D6</accession>
<dbReference type="PANTHER" id="PTHR46082:SF11">
    <property type="entry name" value="AAA+ ATPASE DOMAIN-CONTAINING PROTEIN-RELATED"/>
    <property type="match status" value="1"/>
</dbReference>
<dbReference type="AlphaFoldDB" id="A0A0F8U3D6"/>
<evidence type="ECO:0000313" key="3">
    <source>
        <dbReference type="EMBL" id="KKK14234.1"/>
    </source>
</evidence>
<feature type="region of interest" description="Disordered" evidence="1">
    <location>
        <begin position="212"/>
        <end position="248"/>
    </location>
</feature>
<dbReference type="InterPro" id="IPR053137">
    <property type="entry name" value="NLR-like"/>
</dbReference>
<dbReference type="VEuPathDB" id="FungiDB:P175DRAFT_0503020"/>
<comment type="caution">
    <text evidence="3">The sequence shown here is derived from an EMBL/GenBank/DDBJ whole genome shotgun (WGS) entry which is preliminary data.</text>
</comment>
<dbReference type="GO" id="GO:0003824">
    <property type="term" value="F:catalytic activity"/>
    <property type="evidence" value="ECO:0007669"/>
    <property type="project" value="InterPro"/>
</dbReference>
<keyword evidence="4" id="KW-1185">Reference proteome</keyword>
<keyword evidence="2" id="KW-1133">Transmembrane helix</keyword>
<evidence type="ECO:0008006" key="5">
    <source>
        <dbReference type="Google" id="ProtNLM"/>
    </source>
</evidence>
<reference evidence="3 4" key="1">
    <citation type="submission" date="2015-02" db="EMBL/GenBank/DDBJ databases">
        <title>Draft Genome Sequences of Two Closely-Related Aflatoxigenic Aspergillus Species Obtained from the Cote d'Ivoire.</title>
        <authorList>
            <person name="Moore G.G."/>
            <person name="Beltz S.B."/>
            <person name="Mack B.M."/>
        </authorList>
    </citation>
    <scope>NUCLEOTIDE SEQUENCE [LARGE SCALE GENOMIC DNA]</scope>
    <source>
        <strain evidence="3 4">SRRC1432</strain>
    </source>
</reference>
<feature type="compositionally biased region" description="Low complexity" evidence="1">
    <location>
        <begin position="233"/>
        <end position="246"/>
    </location>
</feature>
<keyword evidence="2" id="KW-0812">Transmembrane</keyword>
<gene>
    <name evidence="3" type="ORF">AOCH_000333</name>
</gene>
<evidence type="ECO:0000256" key="2">
    <source>
        <dbReference type="SAM" id="Phobius"/>
    </source>
</evidence>
<evidence type="ECO:0000313" key="4">
    <source>
        <dbReference type="Proteomes" id="UP000034947"/>
    </source>
</evidence>
<dbReference type="Gene3D" id="3.40.50.1580">
    <property type="entry name" value="Nucleoside phosphorylase domain"/>
    <property type="match status" value="1"/>
</dbReference>
<feature type="compositionally biased region" description="Polar residues" evidence="1">
    <location>
        <begin position="221"/>
        <end position="231"/>
    </location>
</feature>
<dbReference type="SUPFAM" id="SSF53167">
    <property type="entry name" value="Purine and uridine phosphorylases"/>
    <property type="match status" value="1"/>
</dbReference>
<dbReference type="EMBL" id="JYKN01003046">
    <property type="protein sequence ID" value="KKK14234.1"/>
    <property type="molecule type" value="Genomic_DNA"/>
</dbReference>
<proteinExistence type="predicted"/>
<dbReference type="GO" id="GO:0009116">
    <property type="term" value="P:nucleoside metabolic process"/>
    <property type="evidence" value="ECO:0007669"/>
    <property type="project" value="InterPro"/>
</dbReference>
<dbReference type="Proteomes" id="UP000034947">
    <property type="component" value="Unassembled WGS sequence"/>
</dbReference>
<keyword evidence="2" id="KW-0472">Membrane</keyword>
<evidence type="ECO:0000256" key="1">
    <source>
        <dbReference type="SAM" id="MobiDB-lite"/>
    </source>
</evidence>